<reference evidence="3 4" key="1">
    <citation type="submission" date="2017-11" db="EMBL/GenBank/DDBJ databases">
        <title>Sphingomonas oleivorans sp. nov., isolated from oil-contaminated soil.</title>
        <authorList>
            <person name="Wang L."/>
            <person name="Chen L."/>
        </authorList>
    </citation>
    <scope>NUCLEOTIDE SEQUENCE [LARGE SCALE GENOMIC DNA]</scope>
    <source>
        <strain evidence="3 4">K101</strain>
    </source>
</reference>
<dbReference type="InterPro" id="IPR013762">
    <property type="entry name" value="Integrase-like_cat_sf"/>
</dbReference>
<protein>
    <recommendedName>
        <fullName evidence="2">Tyr recombinase domain-containing protein</fullName>
    </recommendedName>
</protein>
<gene>
    <name evidence="3" type="ORF">CV103_13820</name>
</gene>
<sequence>MTFPTPRESCLWVPTLEWRYIDRLNRTAHIPDTKTSHPRTIPLNDQALSILDHLEEVDDRVFPITPMALKLAWNRLRIRAGLPDLRLHDLRHEAISRFSEMGLTTIELSVISGHRDPRMLFRYAHLRPSDIAKKLAGRSWQNEIADLSHPARLSHPPG</sequence>
<dbReference type="InterPro" id="IPR002104">
    <property type="entry name" value="Integrase_catalytic"/>
</dbReference>
<comment type="caution">
    <text evidence="3">The sequence shown here is derived from an EMBL/GenBank/DDBJ whole genome shotgun (WGS) entry which is preliminary data.</text>
</comment>
<dbReference type="Proteomes" id="UP000241206">
    <property type="component" value="Unassembled WGS sequence"/>
</dbReference>
<dbReference type="Pfam" id="PF00589">
    <property type="entry name" value="Phage_integrase"/>
    <property type="match status" value="1"/>
</dbReference>
<accession>A0A2T4HTQ6</accession>
<feature type="domain" description="Tyr recombinase" evidence="2">
    <location>
        <begin position="1"/>
        <end position="136"/>
    </location>
</feature>
<dbReference type="EMBL" id="PHHF01000056">
    <property type="protein sequence ID" value="PTD19176.1"/>
    <property type="molecule type" value="Genomic_DNA"/>
</dbReference>
<organism evidence="3 4">
    <name type="scientific">Edaphosphingomonas fennica</name>
    <dbReference type="NCBI Taxonomy" id="114404"/>
    <lineage>
        <taxon>Bacteria</taxon>
        <taxon>Pseudomonadati</taxon>
        <taxon>Pseudomonadota</taxon>
        <taxon>Alphaproteobacteria</taxon>
        <taxon>Sphingomonadales</taxon>
        <taxon>Rhizorhabdaceae</taxon>
        <taxon>Edaphosphingomonas</taxon>
    </lineage>
</organism>
<dbReference type="Gene3D" id="1.10.443.10">
    <property type="entry name" value="Intergrase catalytic core"/>
    <property type="match status" value="1"/>
</dbReference>
<dbReference type="RefSeq" id="WP_107395260.1">
    <property type="nucleotide sequence ID" value="NZ_PHHF01000056.1"/>
</dbReference>
<dbReference type="GO" id="GO:0006310">
    <property type="term" value="P:DNA recombination"/>
    <property type="evidence" value="ECO:0007669"/>
    <property type="project" value="UniProtKB-KW"/>
</dbReference>
<keyword evidence="4" id="KW-1185">Reference proteome</keyword>
<dbReference type="GO" id="GO:0015074">
    <property type="term" value="P:DNA integration"/>
    <property type="evidence" value="ECO:0007669"/>
    <property type="project" value="InterPro"/>
</dbReference>
<dbReference type="PROSITE" id="PS51898">
    <property type="entry name" value="TYR_RECOMBINASE"/>
    <property type="match status" value="1"/>
</dbReference>
<evidence type="ECO:0000259" key="2">
    <source>
        <dbReference type="PROSITE" id="PS51898"/>
    </source>
</evidence>
<keyword evidence="1" id="KW-0233">DNA recombination</keyword>
<dbReference type="AlphaFoldDB" id="A0A2T4HTQ6"/>
<proteinExistence type="predicted"/>
<evidence type="ECO:0000313" key="3">
    <source>
        <dbReference type="EMBL" id="PTD19176.1"/>
    </source>
</evidence>
<dbReference type="InterPro" id="IPR011010">
    <property type="entry name" value="DNA_brk_join_enz"/>
</dbReference>
<dbReference type="CDD" id="cd00796">
    <property type="entry name" value="INT_Rci_Hp1_C"/>
    <property type="match status" value="1"/>
</dbReference>
<dbReference type="SUPFAM" id="SSF56349">
    <property type="entry name" value="DNA breaking-rejoining enzymes"/>
    <property type="match status" value="1"/>
</dbReference>
<dbReference type="GO" id="GO:0003677">
    <property type="term" value="F:DNA binding"/>
    <property type="evidence" value="ECO:0007669"/>
    <property type="project" value="InterPro"/>
</dbReference>
<name>A0A2T4HTQ6_9SPHN</name>
<evidence type="ECO:0000313" key="4">
    <source>
        <dbReference type="Proteomes" id="UP000241206"/>
    </source>
</evidence>
<evidence type="ECO:0000256" key="1">
    <source>
        <dbReference type="ARBA" id="ARBA00023172"/>
    </source>
</evidence>